<dbReference type="Pfam" id="PF07238">
    <property type="entry name" value="PilZ"/>
    <property type="match status" value="1"/>
</dbReference>
<organism evidence="2 3">
    <name type="scientific">Pseudomonas graminis</name>
    <dbReference type="NCBI Taxonomy" id="158627"/>
    <lineage>
        <taxon>Bacteria</taxon>
        <taxon>Pseudomonadati</taxon>
        <taxon>Pseudomonadota</taxon>
        <taxon>Gammaproteobacteria</taxon>
        <taxon>Pseudomonadales</taxon>
        <taxon>Pseudomonadaceae</taxon>
        <taxon>Pseudomonas</taxon>
    </lineage>
</organism>
<dbReference type="GO" id="GO:0035438">
    <property type="term" value="F:cyclic-di-GMP binding"/>
    <property type="evidence" value="ECO:0007669"/>
    <property type="project" value="InterPro"/>
</dbReference>
<dbReference type="Gene3D" id="2.40.10.220">
    <property type="entry name" value="predicted glycosyltransferase like domains"/>
    <property type="match status" value="1"/>
</dbReference>
<name>A0A1I0A861_9PSED</name>
<dbReference type="EMBL" id="FOHW01000003">
    <property type="protein sequence ID" value="SES90335.1"/>
    <property type="molecule type" value="Genomic_DNA"/>
</dbReference>
<feature type="domain" description="PilZ" evidence="1">
    <location>
        <begin position="95"/>
        <end position="192"/>
    </location>
</feature>
<sequence>MILSNHSDNRRYHGFAMPTLDEEERREYYRIEDSVALEINRIAGPGTGDDPGHHDTSTLFDLLSELHVAEFESQHLLRQLDDRDRTTNSFLRAMSKRIDLLGQVVAHTALGRLGAPQRVIMSEGGLQFETPQPFPPGTLLSVKMVLMPQASGMLLRARVTQCHALTVGDFDVGMEWIDLTDAQRQLLARHILQRQAAQRRLAREQTDPDVNQN</sequence>
<proteinExistence type="predicted"/>
<protein>
    <submittedName>
        <fullName evidence="2">PilZ domain-containing protein</fullName>
    </submittedName>
</protein>
<reference evidence="2 3" key="1">
    <citation type="submission" date="2016-10" db="EMBL/GenBank/DDBJ databases">
        <authorList>
            <person name="de Groot N.N."/>
        </authorList>
    </citation>
    <scope>NUCLEOTIDE SEQUENCE [LARGE SCALE GENOMIC DNA]</scope>
    <source>
        <strain evidence="2 3">DSM 11363</strain>
    </source>
</reference>
<accession>A0A1I0A861</accession>
<dbReference type="InterPro" id="IPR009875">
    <property type="entry name" value="PilZ_domain"/>
</dbReference>
<gene>
    <name evidence="2" type="ORF">SAMN05216197_103171</name>
</gene>
<evidence type="ECO:0000313" key="3">
    <source>
        <dbReference type="Proteomes" id="UP000182332"/>
    </source>
</evidence>
<evidence type="ECO:0000313" key="2">
    <source>
        <dbReference type="EMBL" id="SES90335.1"/>
    </source>
</evidence>
<evidence type="ECO:0000259" key="1">
    <source>
        <dbReference type="Pfam" id="PF07238"/>
    </source>
</evidence>
<dbReference type="AlphaFoldDB" id="A0A1I0A861"/>
<dbReference type="Proteomes" id="UP000182332">
    <property type="component" value="Unassembled WGS sequence"/>
</dbReference>